<protein>
    <submittedName>
        <fullName evidence="2">Uncharacterized protein</fullName>
    </submittedName>
</protein>
<evidence type="ECO:0000313" key="2">
    <source>
        <dbReference type="EMBL" id="VDI70478.1"/>
    </source>
</evidence>
<dbReference type="Proteomes" id="UP000596742">
    <property type="component" value="Unassembled WGS sequence"/>
</dbReference>
<feature type="region of interest" description="Disordered" evidence="1">
    <location>
        <begin position="80"/>
        <end position="99"/>
    </location>
</feature>
<evidence type="ECO:0000313" key="3">
    <source>
        <dbReference type="Proteomes" id="UP000596742"/>
    </source>
</evidence>
<comment type="caution">
    <text evidence="2">The sequence shown here is derived from an EMBL/GenBank/DDBJ whole genome shotgun (WGS) entry which is preliminary data.</text>
</comment>
<organism evidence="2 3">
    <name type="scientific">Mytilus galloprovincialis</name>
    <name type="common">Mediterranean mussel</name>
    <dbReference type="NCBI Taxonomy" id="29158"/>
    <lineage>
        <taxon>Eukaryota</taxon>
        <taxon>Metazoa</taxon>
        <taxon>Spiralia</taxon>
        <taxon>Lophotrochozoa</taxon>
        <taxon>Mollusca</taxon>
        <taxon>Bivalvia</taxon>
        <taxon>Autobranchia</taxon>
        <taxon>Pteriomorphia</taxon>
        <taxon>Mytilida</taxon>
        <taxon>Mytiloidea</taxon>
        <taxon>Mytilidae</taxon>
        <taxon>Mytilinae</taxon>
        <taxon>Mytilus</taxon>
    </lineage>
</organism>
<proteinExistence type="predicted"/>
<dbReference type="OrthoDB" id="6160066at2759"/>
<accession>A0A8B6GW55</accession>
<dbReference type="AlphaFoldDB" id="A0A8B6GW55"/>
<feature type="compositionally biased region" description="Basic and acidic residues" evidence="1">
    <location>
        <begin position="80"/>
        <end position="92"/>
    </location>
</feature>
<reference evidence="2" key="1">
    <citation type="submission" date="2018-11" db="EMBL/GenBank/DDBJ databases">
        <authorList>
            <person name="Alioto T."/>
            <person name="Alioto T."/>
        </authorList>
    </citation>
    <scope>NUCLEOTIDE SEQUENCE</scope>
</reference>
<sequence length="376" mass="43256">MDLLKIIKRYRSDIDPKLQQFDGKCLSTFSREDLLQVATKLKIQLNDILVLLDVDDTRENLCKVVSFALEQEYALKEDKVEEPPKKKNKTTENKSSGMKTLEEKIAELEKKLEKKQAEDELSEFERAKRDVKDEAAKGKVDIDVLHERLILLDNLARKQNHDLKDKINLILSRFHIHKSRPNFAAALVLKLVCNKEEEAILDKEQKLLKTFGFADDDNYNMQSHNLYMHGQGFMGNSFGQAQGHSYGMSPRFTGPPRRGRGRGNSHNLCFKCNKPGHYDAFRLKPWELKINLGTDPTSVTVRRPTFVNFENKIVDNSREVVSAEEVYSKAMDDVSPDIQNLNFLNPKNFVAGQIHTRLKQWEKILACSYSSDEILD</sequence>
<name>A0A8B6GW55_MYTGA</name>
<evidence type="ECO:0000256" key="1">
    <source>
        <dbReference type="SAM" id="MobiDB-lite"/>
    </source>
</evidence>
<keyword evidence="3" id="KW-1185">Reference proteome</keyword>
<gene>
    <name evidence="2" type="ORF">MGAL_10B078559</name>
</gene>
<dbReference type="EMBL" id="UYJE01009145">
    <property type="protein sequence ID" value="VDI70478.1"/>
    <property type="molecule type" value="Genomic_DNA"/>
</dbReference>